<proteinExistence type="predicted"/>
<evidence type="ECO:0000256" key="1">
    <source>
        <dbReference type="SAM" id="MobiDB-lite"/>
    </source>
</evidence>
<dbReference type="SUPFAM" id="SSF50978">
    <property type="entry name" value="WD40 repeat-like"/>
    <property type="match status" value="1"/>
</dbReference>
<organism evidence="2 3">
    <name type="scientific">Plantactinospora solaniradicis</name>
    <dbReference type="NCBI Taxonomy" id="1723736"/>
    <lineage>
        <taxon>Bacteria</taxon>
        <taxon>Bacillati</taxon>
        <taxon>Actinomycetota</taxon>
        <taxon>Actinomycetes</taxon>
        <taxon>Micromonosporales</taxon>
        <taxon>Micromonosporaceae</taxon>
        <taxon>Plantactinospora</taxon>
    </lineage>
</organism>
<dbReference type="SMART" id="SM00567">
    <property type="entry name" value="EZ_HEAT"/>
    <property type="match status" value="3"/>
</dbReference>
<dbReference type="Gene3D" id="1.25.10.10">
    <property type="entry name" value="Leucine-rich Repeat Variant"/>
    <property type="match status" value="3"/>
</dbReference>
<dbReference type="InterPro" id="IPR036322">
    <property type="entry name" value="WD40_repeat_dom_sf"/>
</dbReference>
<dbReference type="EMBL" id="JBHSPR010000021">
    <property type="protein sequence ID" value="MFC6019846.1"/>
    <property type="molecule type" value="Genomic_DNA"/>
</dbReference>
<reference evidence="3" key="1">
    <citation type="journal article" date="2019" name="Int. J. Syst. Evol. Microbiol.">
        <title>The Global Catalogue of Microorganisms (GCM) 10K type strain sequencing project: providing services to taxonomists for standard genome sequencing and annotation.</title>
        <authorList>
            <consortium name="The Broad Institute Genomics Platform"/>
            <consortium name="The Broad Institute Genome Sequencing Center for Infectious Disease"/>
            <person name="Wu L."/>
            <person name="Ma J."/>
        </authorList>
    </citation>
    <scope>NUCLEOTIDE SEQUENCE [LARGE SCALE GENOMIC DNA]</scope>
    <source>
        <strain evidence="3">ZS-35-S2</strain>
    </source>
</reference>
<protein>
    <recommendedName>
        <fullName evidence="4">HEAT repeat domain-containing protein</fullName>
    </recommendedName>
</protein>
<sequence length="1146" mass="122927">MDDPVDYGRFADRLRQAAARGRASMWELLRDFQREWGYDEPGGEPEWARERQDEHRAAFTAEPHGEADPEGPLPGVDESLPVPAALDEWWQLPFNSFVHRPRLYFTNPVWPPTVRPDPSGYGPSDGLPEENPFVGPGADLRVCVFKTEYQVCNEWGYLAAEATRRDPRVLVSTEDGWQLQSRSISEFFLQLAVERLPGHYGWTVRLYQDDLDKDPEIIARLRAAYPEMGLLPWRELGIDGLAYGGPDAIIDHSQSGEADFPLVIRARTHAAAVRVATTLGVNLRESMIESPRGGPAMGQTRDVGPVTLAERDADARGRWEVVSVQPATSAEPASQAAPSGQTFPEDIPGSTVLAFDQSGSTAVVGDASGRVHVRMDGTEPRSRAIHDAPVTAAACLRLDNGRTVVVSGDASGTVRMWAPDIEPLEVPYAAREGSAVSALSAAPLLTGPGIAVAWTNGLVQVRDARSGLTSDDLWLGTGITALSLRPDASLWLTTRDATATLRLDLARLWPQRDLRLRMDEIDWESLVTARGSAEALPDLILQAASSDTTTARSAAEELRQNLHHQRRVPPAAAVAVPFLVELAADPANRVRDRIIPLLSSIAWAPDNITDAGDEELRWAREGRAAVEAAIPTLLELLDHPDPEIRVGAAWILADYPERVPELDPAMRARYAAEPDPGTAAALVLTIGHLWRSRDNAPIRWLRGVLAEGQSREVRAAAATALLWCGVVNLPDGLLSALQEELNARRSGLDNTFWTLDTDRADLLTGALESHPAALIELTATTLLTADQADQGPPARRAGTVMRTWRAAPVRLLPALAGLFPVRDSGIRQVVVDEIARGGPAVAELPEVGEALLPLLDDDSPWTAGRALEALARAGDARCLPALTTALAQPLADPTRCLAGMARHAAELVEPLHAHLASMERRTLDGVLAGIRTWGTRAEPLIPDLIGLLERRTSVSEVALTLGALGAADKHGPDGSPATAAVPLLRDHLGTGEGQVRTSAAWALWQITGEALPVLAATFVPVLTEDVARRLFALGPAALPAVPYLEPLLDTRHSAAAAACVIYRVTGDPALLPRVVDAVSATELGMLAVRALGGPAAGAATIRLTEIVNSERVLAEADDEDVIAVDRAYRDLAADALARIGAPAGSP</sequence>
<gene>
    <name evidence="2" type="ORF">ACFP2T_27035</name>
</gene>
<feature type="compositionally biased region" description="Polar residues" evidence="1">
    <location>
        <begin position="326"/>
        <end position="342"/>
    </location>
</feature>
<dbReference type="InterPro" id="IPR004155">
    <property type="entry name" value="PBS_lyase_HEAT"/>
</dbReference>
<dbReference type="Proteomes" id="UP001596203">
    <property type="component" value="Unassembled WGS sequence"/>
</dbReference>
<feature type="region of interest" description="Disordered" evidence="1">
    <location>
        <begin position="326"/>
        <end position="346"/>
    </location>
</feature>
<evidence type="ECO:0000313" key="2">
    <source>
        <dbReference type="EMBL" id="MFC6019846.1"/>
    </source>
</evidence>
<dbReference type="SUPFAM" id="SSF48371">
    <property type="entry name" value="ARM repeat"/>
    <property type="match status" value="1"/>
</dbReference>
<dbReference type="InterPro" id="IPR011989">
    <property type="entry name" value="ARM-like"/>
</dbReference>
<evidence type="ECO:0000313" key="3">
    <source>
        <dbReference type="Proteomes" id="UP001596203"/>
    </source>
</evidence>
<name>A0ABW1KF01_9ACTN</name>
<keyword evidence="3" id="KW-1185">Reference proteome</keyword>
<accession>A0ABW1KF01</accession>
<dbReference type="InterPro" id="IPR016024">
    <property type="entry name" value="ARM-type_fold"/>
</dbReference>
<evidence type="ECO:0008006" key="4">
    <source>
        <dbReference type="Google" id="ProtNLM"/>
    </source>
</evidence>
<comment type="caution">
    <text evidence="2">The sequence shown here is derived from an EMBL/GenBank/DDBJ whole genome shotgun (WGS) entry which is preliminary data.</text>
</comment>
<dbReference type="InterPro" id="IPR015943">
    <property type="entry name" value="WD40/YVTN_repeat-like_dom_sf"/>
</dbReference>
<dbReference type="Gene3D" id="2.130.10.10">
    <property type="entry name" value="YVTN repeat-like/Quinoprotein amine dehydrogenase"/>
    <property type="match status" value="1"/>
</dbReference>